<proteinExistence type="predicted"/>
<gene>
    <name evidence="2" type="ORF">G4L39_10690</name>
</gene>
<sequence>MIRRGSSTARAWLRGIVAVLSLLATCAVRADPITGTAVSSPTWEILLTDFGYADFALDRRPGFVGREYLSGEWATAVGYMDPDGRMSPIWLQPYWFYPDWTSNSDFGVEDAIGPPSRGTPTNAWGFPILRSVVTNRLVRIVLTYEMVDSVSGIAAGIVPRSQSWPPRCLWTDRYVFRQTCSVTNLSGRVLRGVRLFQFLHGLESQAAVYDDRDYGGPWGEFHYDLTLQGRSLARDSRSGESVWLHDVLTLHADRPPAAWETGYYGRWDQDSHITGKPSVGVHWSVETNALSFRDWFEPPEGRYVSGALAFDLGDLEPGQGASCTFLLTVATWRIRMLPVRLHAVGLEDWNLLTLSAEPGVAEAARLGLVMSAVLTTNLSNAWRPVWRAACVPDPVRPGCFLFQVPLEPDRPMGFYRVETWLVP</sequence>
<dbReference type="RefSeq" id="WP_165108114.1">
    <property type="nucleotide sequence ID" value="NZ_JAAKYA010000072.1"/>
</dbReference>
<dbReference type="Proteomes" id="UP000477311">
    <property type="component" value="Unassembled WGS sequence"/>
</dbReference>
<reference evidence="2 3" key="1">
    <citation type="submission" date="2020-02" db="EMBL/GenBank/DDBJ databases">
        <title>Draft genome sequence of Limisphaera ngatamarikiensis NGM72.4T, a thermophilic Verrucomicrobia grouped in subdivision 3.</title>
        <authorList>
            <person name="Carere C.R."/>
            <person name="Steen J."/>
            <person name="Hugenholtz P."/>
            <person name="Stott M.B."/>
        </authorList>
    </citation>
    <scope>NUCLEOTIDE SEQUENCE [LARGE SCALE GENOMIC DNA]</scope>
    <source>
        <strain evidence="2 3">NGM72.4</strain>
    </source>
</reference>
<protein>
    <recommendedName>
        <fullName evidence="4">DUF2961 domain-containing protein</fullName>
    </recommendedName>
</protein>
<evidence type="ECO:0000256" key="1">
    <source>
        <dbReference type="SAM" id="SignalP"/>
    </source>
</evidence>
<keyword evidence="1" id="KW-0732">Signal</keyword>
<evidence type="ECO:0000313" key="3">
    <source>
        <dbReference type="Proteomes" id="UP000477311"/>
    </source>
</evidence>
<feature type="chain" id="PRO_5027029903" description="DUF2961 domain-containing protein" evidence="1">
    <location>
        <begin position="31"/>
        <end position="423"/>
    </location>
</feature>
<name>A0A6M1RJG4_9BACT</name>
<organism evidence="2 3">
    <name type="scientific">Limisphaera ngatamarikiensis</name>
    <dbReference type="NCBI Taxonomy" id="1324935"/>
    <lineage>
        <taxon>Bacteria</taxon>
        <taxon>Pseudomonadati</taxon>
        <taxon>Verrucomicrobiota</taxon>
        <taxon>Verrucomicrobiia</taxon>
        <taxon>Limisphaerales</taxon>
        <taxon>Limisphaeraceae</taxon>
        <taxon>Limisphaera</taxon>
    </lineage>
</organism>
<accession>A0A6M1RJG4</accession>
<evidence type="ECO:0008006" key="4">
    <source>
        <dbReference type="Google" id="ProtNLM"/>
    </source>
</evidence>
<comment type="caution">
    <text evidence="2">The sequence shown here is derived from an EMBL/GenBank/DDBJ whole genome shotgun (WGS) entry which is preliminary data.</text>
</comment>
<evidence type="ECO:0000313" key="2">
    <source>
        <dbReference type="EMBL" id="NGO39856.1"/>
    </source>
</evidence>
<dbReference type="AlphaFoldDB" id="A0A6M1RJG4"/>
<keyword evidence="3" id="KW-1185">Reference proteome</keyword>
<dbReference type="EMBL" id="JAAKYA010000072">
    <property type="protein sequence ID" value="NGO39856.1"/>
    <property type="molecule type" value="Genomic_DNA"/>
</dbReference>
<feature type="signal peptide" evidence="1">
    <location>
        <begin position="1"/>
        <end position="30"/>
    </location>
</feature>